<dbReference type="EMBL" id="CP163445">
    <property type="protein sequence ID" value="XDQ82989.1"/>
    <property type="molecule type" value="Genomic_DNA"/>
</dbReference>
<protein>
    <submittedName>
        <fullName evidence="1">DUF6262 family protein</fullName>
    </submittedName>
</protein>
<accession>A0AB39TUY6</accession>
<organism evidence="1">
    <name type="scientific">Streptomyces sp. Y1</name>
    <dbReference type="NCBI Taxonomy" id="3238634"/>
    <lineage>
        <taxon>Bacteria</taxon>
        <taxon>Bacillati</taxon>
        <taxon>Actinomycetota</taxon>
        <taxon>Actinomycetes</taxon>
        <taxon>Kitasatosporales</taxon>
        <taxon>Streptomycetaceae</taxon>
        <taxon>Streptomyces</taxon>
    </lineage>
</organism>
<reference evidence="1" key="1">
    <citation type="submission" date="2024-07" db="EMBL/GenBank/DDBJ databases">
        <authorList>
            <person name="Yu S.T."/>
        </authorList>
    </citation>
    <scope>NUCLEOTIDE SEQUENCE</scope>
    <source>
        <strain evidence="1">Y1</strain>
    </source>
</reference>
<dbReference type="Pfam" id="PF19776">
    <property type="entry name" value="DUF6262"/>
    <property type="match status" value="1"/>
</dbReference>
<name>A0AB39TUY6_9ACTN</name>
<proteinExistence type="predicted"/>
<dbReference type="RefSeq" id="WP_369185210.1">
    <property type="nucleotide sequence ID" value="NZ_CP163445.1"/>
</dbReference>
<evidence type="ECO:0000313" key="1">
    <source>
        <dbReference type="EMBL" id="XDQ82989.1"/>
    </source>
</evidence>
<dbReference type="AlphaFoldDB" id="A0AB39TUY6"/>
<gene>
    <name evidence="1" type="ORF">AB2U05_33050</name>
</gene>
<sequence>MTDARQQRIGRLAEAARLKSEEKVRSAESAIRRPIKRGEAVTFQAVQREASVSHAFLYKNPGLRSKIEYHRSRQRPPKAVPETASTDSNIVLALTAEIARIKKVHREETAALREALEAAHGENLSLRRELARLGIEGPVTR</sequence>
<dbReference type="InterPro" id="IPR046229">
    <property type="entry name" value="TnpC-like"/>
</dbReference>